<evidence type="ECO:0000259" key="7">
    <source>
        <dbReference type="Pfam" id="PF21162"/>
    </source>
</evidence>
<dbReference type="Proteomes" id="UP000190868">
    <property type="component" value="Chromosome"/>
</dbReference>
<dbReference type="NCBIfam" id="NF007450">
    <property type="entry name" value="PRK10015.1"/>
    <property type="match status" value="1"/>
</dbReference>
<comment type="similarity">
    <text evidence="2">Belongs to the ETF-QO/FixC family.</text>
</comment>
<dbReference type="GO" id="GO:0016491">
    <property type="term" value="F:oxidoreductase activity"/>
    <property type="evidence" value="ECO:0007669"/>
    <property type="project" value="UniProtKB-KW"/>
</dbReference>
<keyword evidence="5" id="KW-0560">Oxidoreductase</keyword>
<dbReference type="EMBL" id="CP017258">
    <property type="protein sequence ID" value="AQW87338.1"/>
    <property type="molecule type" value="Genomic_DNA"/>
</dbReference>
<protein>
    <submittedName>
        <fullName evidence="9">Putative oxidoreductase FixC</fullName>
    </submittedName>
</protein>
<name>A0A1S6U6G6_9BACT</name>
<dbReference type="GO" id="GO:0071949">
    <property type="term" value="F:FAD binding"/>
    <property type="evidence" value="ECO:0007669"/>
    <property type="project" value="InterPro"/>
</dbReference>
<dbReference type="Pfam" id="PF26311">
    <property type="entry name" value="ETF-QO_FixC_C"/>
    <property type="match status" value="1"/>
</dbReference>
<dbReference type="Gene3D" id="3.50.50.60">
    <property type="entry name" value="FAD/NAD(P)-binding domain"/>
    <property type="match status" value="1"/>
</dbReference>
<dbReference type="PANTHER" id="PTHR43624:SF2">
    <property type="entry name" value="ELECTRON TRANSFER FLAVOPROTEIN-QUINONE OXIDOREDUCTASE YDIS-RELATED"/>
    <property type="match status" value="1"/>
</dbReference>
<dbReference type="Pfam" id="PF01494">
    <property type="entry name" value="FAD_binding_3"/>
    <property type="match status" value="1"/>
</dbReference>
<evidence type="ECO:0000313" key="9">
    <source>
        <dbReference type="EMBL" id="AQW87338.1"/>
    </source>
</evidence>
<dbReference type="Pfam" id="PF21162">
    <property type="entry name" value="ETFQO_UQ-bd"/>
    <property type="match status" value="1"/>
</dbReference>
<evidence type="ECO:0000256" key="4">
    <source>
        <dbReference type="ARBA" id="ARBA00022827"/>
    </source>
</evidence>
<feature type="domain" description="FAD-binding" evidence="6">
    <location>
        <begin position="6"/>
        <end position="180"/>
    </location>
</feature>
<evidence type="ECO:0000256" key="1">
    <source>
        <dbReference type="ARBA" id="ARBA00001974"/>
    </source>
</evidence>
<evidence type="ECO:0000256" key="3">
    <source>
        <dbReference type="ARBA" id="ARBA00022630"/>
    </source>
</evidence>
<dbReference type="GeneID" id="56566132"/>
<evidence type="ECO:0000256" key="2">
    <source>
        <dbReference type="ARBA" id="ARBA00006796"/>
    </source>
</evidence>
<proteinExistence type="inferred from homology"/>
<feature type="domain" description="FixC-like C-terminal" evidence="8">
    <location>
        <begin position="368"/>
        <end position="427"/>
    </location>
</feature>
<dbReference type="InterPro" id="IPR049398">
    <property type="entry name" value="ETF-QO/FixC_UQ-bd"/>
</dbReference>
<accession>A0A1S6U6G6</accession>
<dbReference type="InterPro" id="IPR059103">
    <property type="entry name" value="FixC-like_C"/>
</dbReference>
<dbReference type="InterPro" id="IPR039651">
    <property type="entry name" value="FixC-like"/>
</dbReference>
<evidence type="ECO:0000256" key="5">
    <source>
        <dbReference type="ARBA" id="ARBA00023002"/>
    </source>
</evidence>
<dbReference type="PANTHER" id="PTHR43624">
    <property type="entry name" value="ELECTRON TRANSFER FLAVOPROTEIN-QUINONE OXIDOREDUCTASE YDIS-RELATED"/>
    <property type="match status" value="1"/>
</dbReference>
<feature type="domain" description="ETF-QO/FixC ubiquinone-binding" evidence="7">
    <location>
        <begin position="183"/>
        <end position="279"/>
    </location>
</feature>
<organism evidence="9 10">
    <name type="scientific">Campylobacter pinnipediorum subsp. caledonicus</name>
    <dbReference type="NCBI Taxonomy" id="1874362"/>
    <lineage>
        <taxon>Bacteria</taxon>
        <taxon>Pseudomonadati</taxon>
        <taxon>Campylobacterota</taxon>
        <taxon>Epsilonproteobacteria</taxon>
        <taxon>Campylobacterales</taxon>
        <taxon>Campylobacteraceae</taxon>
        <taxon>Campylobacter</taxon>
    </lineage>
</organism>
<comment type="cofactor">
    <cofactor evidence="1">
        <name>FAD</name>
        <dbReference type="ChEBI" id="CHEBI:57692"/>
    </cofactor>
</comment>
<keyword evidence="10" id="KW-1185">Reference proteome</keyword>
<sequence length="428" mass="46461">MAEEKFDVIIVGGGIAGCIAGYLLAKDGLEVLIIERGNTIGAKNTSGGRIYAHSIEPIFPDFGNIAPIERLITHEKLSFMSEDENLTMDYTLKPTENKMELSYSVLRVKFDEWLGEQAENAGASIITGIRVDDLIQRDNKICGVIAGGEEMEADVVILADGANSTLCSKYGLGYELNPHTCAVGVKEIIELGKDRIEDIFNVNENEGAAWLFAGSPSAGHMGGGFLYTNKTSISLGVVFGLHNSHNSNVTVPEMLENFKNHPSVKPLIKNGKTTEYSAHIVPEGGLGAIKKISDNGVLVVGDCAGLCLNVGYSVRGMDLAVESAVCAVKAIVKAKQNNDFSVISLSEYNKKLNDSFVMKDLSLYKNLPNVLSNDRIFNEYPKMVNGIMRDLFVVNGSSLPLRNKILPRLKEVGYFNIIKDVFSGVKSI</sequence>
<reference evidence="10" key="1">
    <citation type="submission" date="2016-09" db="EMBL/GenBank/DDBJ databases">
        <title>Comparative genomics of the Campylobacter concisus group.</title>
        <authorList>
            <person name="Miller W.G."/>
            <person name="Yee E."/>
            <person name="Chapman M.H."/>
            <person name="Huynh S."/>
            <person name="Bono J.L."/>
            <person name="On S.L.W."/>
            <person name="StLeger J."/>
            <person name="Foster G."/>
            <person name="Parker C.T."/>
        </authorList>
    </citation>
    <scope>NUCLEOTIDE SEQUENCE [LARGE SCALE GENOMIC DNA]</scope>
    <source>
        <strain evidence="10">RM18021</strain>
    </source>
</reference>
<dbReference type="InterPro" id="IPR002938">
    <property type="entry name" value="FAD-bd"/>
</dbReference>
<dbReference type="RefSeq" id="WP_078423019.1">
    <property type="nucleotide sequence ID" value="NZ_CP017018.1"/>
</dbReference>
<dbReference type="SUPFAM" id="SSF51905">
    <property type="entry name" value="FAD/NAD(P)-binding domain"/>
    <property type="match status" value="1"/>
</dbReference>
<dbReference type="AlphaFoldDB" id="A0A1S6U6G6"/>
<dbReference type="PRINTS" id="PR00420">
    <property type="entry name" value="RNGMNOXGNASE"/>
</dbReference>
<evidence type="ECO:0000313" key="10">
    <source>
        <dbReference type="Proteomes" id="UP000190868"/>
    </source>
</evidence>
<dbReference type="SUPFAM" id="SSF54373">
    <property type="entry name" value="FAD-linked reductases, C-terminal domain"/>
    <property type="match status" value="1"/>
</dbReference>
<gene>
    <name evidence="9" type="ORF">CPIN18021_0499</name>
</gene>
<evidence type="ECO:0000259" key="8">
    <source>
        <dbReference type="Pfam" id="PF26311"/>
    </source>
</evidence>
<keyword evidence="4" id="KW-0274">FAD</keyword>
<dbReference type="PROSITE" id="PS51257">
    <property type="entry name" value="PROKAR_LIPOPROTEIN"/>
    <property type="match status" value="1"/>
</dbReference>
<dbReference type="KEGG" id="cpin:CPIN18020_0494"/>
<dbReference type="InterPro" id="IPR036188">
    <property type="entry name" value="FAD/NAD-bd_sf"/>
</dbReference>
<evidence type="ECO:0000259" key="6">
    <source>
        <dbReference type="Pfam" id="PF01494"/>
    </source>
</evidence>
<keyword evidence="3" id="KW-0285">Flavoprotein</keyword>